<gene>
    <name evidence="2" type="ORF">RDB_LOCUS52038</name>
</gene>
<dbReference type="Proteomes" id="UP000663853">
    <property type="component" value="Unassembled WGS sequence"/>
</dbReference>
<comment type="caution">
    <text evidence="2">The sequence shown here is derived from an EMBL/GenBank/DDBJ whole genome shotgun (WGS) entry which is preliminary data.</text>
</comment>
<dbReference type="EMBL" id="CAJMXA010001153">
    <property type="protein sequence ID" value="CAE6452625.1"/>
    <property type="molecule type" value="Genomic_DNA"/>
</dbReference>
<proteinExistence type="predicted"/>
<feature type="compositionally biased region" description="Low complexity" evidence="1">
    <location>
        <begin position="18"/>
        <end position="37"/>
    </location>
</feature>
<evidence type="ECO:0000313" key="2">
    <source>
        <dbReference type="EMBL" id="CAE6452625.1"/>
    </source>
</evidence>
<protein>
    <submittedName>
        <fullName evidence="2">Uncharacterized protein</fullName>
    </submittedName>
</protein>
<evidence type="ECO:0000256" key="1">
    <source>
        <dbReference type="SAM" id="MobiDB-lite"/>
    </source>
</evidence>
<organism evidence="2 3">
    <name type="scientific">Rhizoctonia solani</name>
    <dbReference type="NCBI Taxonomy" id="456999"/>
    <lineage>
        <taxon>Eukaryota</taxon>
        <taxon>Fungi</taxon>
        <taxon>Dikarya</taxon>
        <taxon>Basidiomycota</taxon>
        <taxon>Agaricomycotina</taxon>
        <taxon>Agaricomycetes</taxon>
        <taxon>Cantharellales</taxon>
        <taxon>Ceratobasidiaceae</taxon>
        <taxon>Rhizoctonia</taxon>
    </lineage>
</organism>
<feature type="compositionally biased region" description="Polar residues" evidence="1">
    <location>
        <begin position="178"/>
        <end position="191"/>
    </location>
</feature>
<feature type="region of interest" description="Disordered" evidence="1">
    <location>
        <begin position="1"/>
        <end position="44"/>
    </location>
</feature>
<sequence length="330" mass="35950">MAGAVEGPFVPTSSFPNPASTPRAASASSSKPRPLLSGRPTNSTTSNAVVDIRLELNAPRISSEIGTRLLVSYVELLLYLKGQVPFPPSQLRRMAAGGRKGSSHQNKLLKSLSTLSEDLPSTLSSYGSSGAITIAIVFGLGREKCFIQLSGTEFAQSEDAEDTAETINEPLEHENRSDLLSSNENLKYNTVPSRRRPSPRLPLQELSSVDSLSSQLTSISLRPNADEGMIRQAERALSQAMACSDVEFKGDLHPMGAQIFLRAPRRFKHGSWAVRPEAARMLDAPYKALNELDVPTVESVRVRAKDAPTIVDETEEMIWWGWDGRLAGYA</sequence>
<reference evidence="2" key="1">
    <citation type="submission" date="2021-01" db="EMBL/GenBank/DDBJ databases">
        <authorList>
            <person name="Kaushik A."/>
        </authorList>
    </citation>
    <scope>NUCLEOTIDE SEQUENCE</scope>
    <source>
        <strain evidence="2">AG6-10EEA</strain>
    </source>
</reference>
<accession>A0A8H3BD47</accession>
<evidence type="ECO:0000313" key="3">
    <source>
        <dbReference type="Proteomes" id="UP000663853"/>
    </source>
</evidence>
<dbReference type="AlphaFoldDB" id="A0A8H3BD47"/>
<feature type="region of interest" description="Disordered" evidence="1">
    <location>
        <begin position="171"/>
        <end position="207"/>
    </location>
</feature>
<name>A0A8H3BD47_9AGAM</name>